<comment type="caution">
    <text evidence="15">The sequence shown here is derived from an EMBL/GenBank/DDBJ whole genome shotgun (WGS) entry which is preliminary data.</text>
</comment>
<dbReference type="GO" id="GO:0005524">
    <property type="term" value="F:ATP binding"/>
    <property type="evidence" value="ECO:0007669"/>
    <property type="project" value="UniProtKB-UniRule"/>
</dbReference>
<dbReference type="PROSITE" id="PS50011">
    <property type="entry name" value="PROTEIN_KINASE_DOM"/>
    <property type="match status" value="1"/>
</dbReference>
<keyword evidence="7 12" id="KW-0547">Nucleotide-binding</keyword>
<keyword evidence="11 13" id="KW-0472">Membrane</keyword>
<feature type="transmembrane region" description="Helical" evidence="13">
    <location>
        <begin position="34"/>
        <end position="55"/>
    </location>
</feature>
<reference evidence="15" key="1">
    <citation type="journal article" date="2019" name="Sci. Rep.">
        <title>Draft genome of Tanacetum cinerariifolium, the natural source of mosquito coil.</title>
        <authorList>
            <person name="Yamashiro T."/>
            <person name="Shiraishi A."/>
            <person name="Satake H."/>
            <person name="Nakayama K."/>
        </authorList>
    </citation>
    <scope>NUCLEOTIDE SEQUENCE</scope>
</reference>
<comment type="subcellular location">
    <subcellularLocation>
        <location evidence="1">Membrane</location>
        <topology evidence="1">Single-pass membrane protein</topology>
    </subcellularLocation>
</comment>
<evidence type="ECO:0000256" key="7">
    <source>
        <dbReference type="ARBA" id="ARBA00022741"/>
    </source>
</evidence>
<dbReference type="EMBL" id="BKCJ010003135">
    <property type="protein sequence ID" value="GEU53189.1"/>
    <property type="molecule type" value="Genomic_DNA"/>
</dbReference>
<dbReference type="FunFam" id="3.80.10.10:FF:000129">
    <property type="entry name" value="Leucine-rich repeat receptor-like kinase"/>
    <property type="match status" value="1"/>
</dbReference>
<organism evidence="15">
    <name type="scientific">Tanacetum cinerariifolium</name>
    <name type="common">Dalmatian daisy</name>
    <name type="synonym">Chrysanthemum cinerariifolium</name>
    <dbReference type="NCBI Taxonomy" id="118510"/>
    <lineage>
        <taxon>Eukaryota</taxon>
        <taxon>Viridiplantae</taxon>
        <taxon>Streptophyta</taxon>
        <taxon>Embryophyta</taxon>
        <taxon>Tracheophyta</taxon>
        <taxon>Spermatophyta</taxon>
        <taxon>Magnoliopsida</taxon>
        <taxon>eudicotyledons</taxon>
        <taxon>Gunneridae</taxon>
        <taxon>Pentapetalae</taxon>
        <taxon>asterids</taxon>
        <taxon>campanulids</taxon>
        <taxon>Asterales</taxon>
        <taxon>Asteraceae</taxon>
        <taxon>Asteroideae</taxon>
        <taxon>Anthemideae</taxon>
        <taxon>Anthemidinae</taxon>
        <taxon>Tanacetum</taxon>
    </lineage>
</organism>
<sequence length="735" mass="82439">MVNEDNRPISFQFSLTLEACRHLKRTRASREMKVFQDFLPVLVLGLLFTSILVLAQDDQSGFISIDCGIVEGSTYTDNATGINYVSGANFIDSGRGTPFISAIELRPLGNYMYEETTFGSLHLYTRLSFTNQSATIRYNSDKYDRLWDPLCLSNTTCLSTSDKIYPDTYLDLDPPSEVMTSAISPIYPSHQLELSWPPVNATDKNFLYAYFAEIENLKSNQTREFEIYLNGKSWNQPTDLSDYPTLSVNSGEPEMVAPNYTLRITGTENSTLPPIINALEVYTLKQIPQRQTDDRDAAAMWSIKSSYRIATHWQGDPCAPQEFTWEGVRCSYNNTESPRIIFLNLSASGLNGEINPGLANLTKINTLDLSNNNLTGKVPKFLAELRFLKEFKRKPFHWSTSSRAPRKVKQGIIVIETSLSNERLHAGKTRLGTELEMRKQQYTYSAVQSMTENFKVVLGEGGFGTVYHGRVHDTQVAVKILSKLSHQGDKEFQAEAMLLLSIHHKSITSLVGYCNEADHKGIIYEYMANGNLEMHLFGLEYLHHGCKPPIIHRDVKCNNILLTESFQAKLADFGLSRAFSVDGGTHVSTVVAGTPGYLDPEYYTSTKLTTYSDIYSFGVVLLVLITGQPAITKYENENIHIVRWVNLMLKDGNVKKIVDPRLLGDYNINSAWKAVEVAIACVDQTPSKRPNMVEVVMTLSECLGIERASQETNTKDLNGVISFDLEGSHDGPNPR</sequence>
<dbReference type="SMART" id="SM00220">
    <property type="entry name" value="S_TKc"/>
    <property type="match status" value="1"/>
</dbReference>
<dbReference type="InterPro" id="IPR032675">
    <property type="entry name" value="LRR_dom_sf"/>
</dbReference>
<dbReference type="Pfam" id="PF00069">
    <property type="entry name" value="Pkinase"/>
    <property type="match status" value="2"/>
</dbReference>
<accession>A0A6L2KW27</accession>
<evidence type="ECO:0000256" key="9">
    <source>
        <dbReference type="ARBA" id="ARBA00022840"/>
    </source>
</evidence>
<keyword evidence="9 12" id="KW-0067">ATP-binding</keyword>
<dbReference type="GO" id="GO:0004672">
    <property type="term" value="F:protein kinase activity"/>
    <property type="evidence" value="ECO:0007669"/>
    <property type="project" value="InterPro"/>
</dbReference>
<dbReference type="PANTHER" id="PTHR45631:SF202">
    <property type="entry name" value="SENESCENCE-INDUCED RECEPTOR-LIKE SERINE_THREONINE-PROTEIN KINASE"/>
    <property type="match status" value="1"/>
</dbReference>
<dbReference type="GO" id="GO:0016020">
    <property type="term" value="C:membrane"/>
    <property type="evidence" value="ECO:0007669"/>
    <property type="project" value="UniProtKB-SubCell"/>
</dbReference>
<dbReference type="Gene3D" id="1.10.510.10">
    <property type="entry name" value="Transferase(Phosphotransferase) domain 1"/>
    <property type="match status" value="1"/>
</dbReference>
<dbReference type="Pfam" id="PF12819">
    <property type="entry name" value="Malectin_like"/>
    <property type="match status" value="1"/>
</dbReference>
<dbReference type="InterPro" id="IPR011009">
    <property type="entry name" value="Kinase-like_dom_sf"/>
</dbReference>
<keyword evidence="10 13" id="KW-1133">Transmembrane helix</keyword>
<evidence type="ECO:0000256" key="8">
    <source>
        <dbReference type="ARBA" id="ARBA00022777"/>
    </source>
</evidence>
<evidence type="ECO:0000256" key="10">
    <source>
        <dbReference type="ARBA" id="ARBA00022989"/>
    </source>
</evidence>
<gene>
    <name evidence="15" type="ORF">Tci_025167</name>
</gene>
<evidence type="ECO:0000259" key="14">
    <source>
        <dbReference type="PROSITE" id="PS50011"/>
    </source>
</evidence>
<dbReference type="PROSITE" id="PS00107">
    <property type="entry name" value="PROTEIN_KINASE_ATP"/>
    <property type="match status" value="1"/>
</dbReference>
<keyword evidence="2" id="KW-0433">Leucine-rich repeat</keyword>
<proteinExistence type="predicted"/>
<dbReference type="InterPro" id="IPR024788">
    <property type="entry name" value="Malectin-like_Carb-bd_dom"/>
</dbReference>
<dbReference type="PROSITE" id="PS00108">
    <property type="entry name" value="PROTEIN_KINASE_ST"/>
    <property type="match status" value="1"/>
</dbReference>
<dbReference type="InterPro" id="IPR008271">
    <property type="entry name" value="Ser/Thr_kinase_AS"/>
</dbReference>
<protein>
    <submittedName>
        <fullName evidence="15">Putative leucine-rich repeat receptor-like protein kinase At2g19210</fullName>
    </submittedName>
</protein>
<keyword evidence="15" id="KW-0675">Receptor</keyword>
<keyword evidence="4 13" id="KW-0812">Transmembrane</keyword>
<dbReference type="InterPro" id="IPR017441">
    <property type="entry name" value="Protein_kinase_ATP_BS"/>
</dbReference>
<evidence type="ECO:0000256" key="5">
    <source>
        <dbReference type="ARBA" id="ARBA00022729"/>
    </source>
</evidence>
<evidence type="ECO:0000256" key="1">
    <source>
        <dbReference type="ARBA" id="ARBA00004167"/>
    </source>
</evidence>
<keyword evidence="5" id="KW-0732">Signal</keyword>
<dbReference type="InterPro" id="IPR000719">
    <property type="entry name" value="Prot_kinase_dom"/>
</dbReference>
<keyword evidence="3" id="KW-0808">Transferase</keyword>
<dbReference type="PANTHER" id="PTHR45631">
    <property type="entry name" value="OS07G0107800 PROTEIN-RELATED"/>
    <property type="match status" value="1"/>
</dbReference>
<keyword evidence="6" id="KW-0677">Repeat</keyword>
<evidence type="ECO:0000256" key="4">
    <source>
        <dbReference type="ARBA" id="ARBA00022692"/>
    </source>
</evidence>
<name>A0A6L2KW27_TANCI</name>
<dbReference type="SUPFAM" id="SSF56112">
    <property type="entry name" value="Protein kinase-like (PK-like)"/>
    <property type="match status" value="1"/>
</dbReference>
<dbReference type="Gene3D" id="3.80.10.10">
    <property type="entry name" value="Ribonuclease Inhibitor"/>
    <property type="match status" value="1"/>
</dbReference>
<feature type="domain" description="Protein kinase" evidence="14">
    <location>
        <begin position="452"/>
        <end position="703"/>
    </location>
</feature>
<feature type="binding site" evidence="12">
    <location>
        <position position="479"/>
    </location>
    <ligand>
        <name>ATP</name>
        <dbReference type="ChEBI" id="CHEBI:30616"/>
    </ligand>
</feature>
<dbReference type="AlphaFoldDB" id="A0A6L2KW27"/>
<evidence type="ECO:0000256" key="13">
    <source>
        <dbReference type="SAM" id="Phobius"/>
    </source>
</evidence>
<evidence type="ECO:0000256" key="2">
    <source>
        <dbReference type="ARBA" id="ARBA00022614"/>
    </source>
</evidence>
<evidence type="ECO:0000313" key="15">
    <source>
        <dbReference type="EMBL" id="GEU53189.1"/>
    </source>
</evidence>
<dbReference type="SUPFAM" id="SSF52058">
    <property type="entry name" value="L domain-like"/>
    <property type="match status" value="1"/>
</dbReference>
<evidence type="ECO:0000256" key="3">
    <source>
        <dbReference type="ARBA" id="ARBA00022679"/>
    </source>
</evidence>
<keyword evidence="8 15" id="KW-0418">Kinase</keyword>
<evidence type="ECO:0000256" key="11">
    <source>
        <dbReference type="ARBA" id="ARBA00023136"/>
    </source>
</evidence>
<dbReference type="Gene3D" id="3.30.200.20">
    <property type="entry name" value="Phosphorylase Kinase, domain 1"/>
    <property type="match status" value="1"/>
</dbReference>
<evidence type="ECO:0000256" key="6">
    <source>
        <dbReference type="ARBA" id="ARBA00022737"/>
    </source>
</evidence>
<evidence type="ECO:0000256" key="12">
    <source>
        <dbReference type="PROSITE-ProRule" id="PRU10141"/>
    </source>
</evidence>